<evidence type="ECO:0000313" key="1">
    <source>
        <dbReference type="EMBL" id="RPE08475.1"/>
    </source>
</evidence>
<proteinExistence type="predicted"/>
<protein>
    <submittedName>
        <fullName evidence="1">Uncharacterized protein</fullName>
    </submittedName>
</protein>
<reference evidence="1 2" key="1">
    <citation type="submission" date="2018-11" db="EMBL/GenBank/DDBJ databases">
        <title>Chitinophaga lutea sp.nov., isolate from arsenic contaminated soil.</title>
        <authorList>
            <person name="Zong Y."/>
        </authorList>
    </citation>
    <scope>NUCLEOTIDE SEQUENCE [LARGE SCALE GENOMIC DNA]</scope>
    <source>
        <strain evidence="1 2">ZY74</strain>
    </source>
</reference>
<keyword evidence="2" id="KW-1185">Reference proteome</keyword>
<evidence type="ECO:0000313" key="2">
    <source>
        <dbReference type="Proteomes" id="UP000278351"/>
    </source>
</evidence>
<gene>
    <name evidence="1" type="ORF">EGT74_15630</name>
</gene>
<accession>A0A3N4PL01</accession>
<dbReference type="AlphaFoldDB" id="A0A3N4PL01"/>
<organism evidence="1 2">
    <name type="scientific">Chitinophaga lutea</name>
    <dbReference type="NCBI Taxonomy" id="2488634"/>
    <lineage>
        <taxon>Bacteria</taxon>
        <taxon>Pseudomonadati</taxon>
        <taxon>Bacteroidota</taxon>
        <taxon>Chitinophagia</taxon>
        <taxon>Chitinophagales</taxon>
        <taxon>Chitinophagaceae</taxon>
        <taxon>Chitinophaga</taxon>
    </lineage>
</organism>
<dbReference type="Proteomes" id="UP000278351">
    <property type="component" value="Unassembled WGS sequence"/>
</dbReference>
<dbReference type="EMBL" id="RPDH01000002">
    <property type="protein sequence ID" value="RPE08475.1"/>
    <property type="molecule type" value="Genomic_DNA"/>
</dbReference>
<sequence length="167" mass="19178">MGLFSTAAFAQNGVYLTAADFASKKLSYNDVNAHIPFRYGKVKVNDGNRTLLLDKKDVYGYRQGNQDYRIIGNHSYKVMDAAHFPIYSRVVETSKGKGRISETQYFFSAAPGSELQPLTIANLKRAFPDNDRFHQLLDLQFRHDQELVWYDDFSKVYKVKSIYTQAI</sequence>
<name>A0A3N4PL01_9BACT</name>
<comment type="caution">
    <text evidence="1">The sequence shown here is derived from an EMBL/GenBank/DDBJ whole genome shotgun (WGS) entry which is preliminary data.</text>
</comment>